<feature type="region of interest" description="Disordered" evidence="17">
    <location>
        <begin position="1301"/>
        <end position="1360"/>
    </location>
</feature>
<evidence type="ECO:0000313" key="22">
    <source>
        <dbReference type="Proteomes" id="UP001501734"/>
    </source>
</evidence>
<keyword evidence="7" id="KW-0858">Xylan degradation</keyword>
<comment type="similarity">
    <text evidence="4 16">Belongs to the glycosyl hydrolase 10 (cellulase F) family.</text>
</comment>
<evidence type="ECO:0000256" key="10">
    <source>
        <dbReference type="ARBA" id="ARBA00022801"/>
    </source>
</evidence>
<evidence type="ECO:0000256" key="18">
    <source>
        <dbReference type="SAM" id="Phobius"/>
    </source>
</evidence>
<reference evidence="22" key="1">
    <citation type="journal article" date="2019" name="Int. J. Syst. Evol. Microbiol.">
        <title>The Global Catalogue of Microorganisms (GCM) 10K type strain sequencing project: providing services to taxonomists for standard genome sequencing and annotation.</title>
        <authorList>
            <consortium name="The Broad Institute Genomics Platform"/>
            <consortium name="The Broad Institute Genome Sequencing Center for Infectious Disease"/>
            <person name="Wu L."/>
            <person name="Ma J."/>
        </authorList>
    </citation>
    <scope>NUCLEOTIDE SEQUENCE [LARGE SCALE GENOMIC DNA]</scope>
    <source>
        <strain evidence="22">JCM 17250</strain>
    </source>
</reference>
<evidence type="ECO:0000256" key="15">
    <source>
        <dbReference type="PROSITE-ProRule" id="PRU10061"/>
    </source>
</evidence>
<sequence length="1393" mass="156152">MVKMLKKYERSIAILLIAFLAIPLNLFTSLATVLAEDGGDSVGENVVIHHDFESDDTHGWAPLGWGDGAKIVITDEEAAHGEQSLKFYDREGVNSSLSLNLIDKLEKGQTYDISFDVKMSEGTSTLRLASVYKYPNTSNETPWLIGNKDVGPDEWVSFELSDFEYHEETSEFIVYIETDDSGSDADFYLDNFKVIQHEDIEVPEEPFEPVEVLSFDFEADSTEGWFNLNWDGMGPAEIKTTDEAFSTGEQSLGYLNRPSDLESRLSYNLGEDLTPGEIYTISFDVKLKEGNDNFVFAAKYTSPAQSNEYPWLSGEIAVGSDDWTSYTLENFEYYHNSTELIVFLQTQSTKNDFYLDNFKVMHVGSLEEPEEEDLEEIPEDERVAIFTDFEDGTSQGWVARNDNEELTVADIGANDSSHSLLVENRQSSSDAAIIEFLDKMHPGYEYEFSLWVRLAEGEEDTQLQLSAAETVNGETSYYPPVIDQVTITADEWVYLEGVYAVPRAIEALAFYVEEPYDADSTSGVSYYIDDFRAEVFIPDYPVQTDLTPLKDIYEDMFLIGNAVEPVHFNGRTLELLRHHHNLVTAENIMKPENYYSGGEFTHSRQDRWLQNAVDNDLLIHGHVLLWHSQSEESLYRNPDGSYKTRAEALANMHEHIENVMRTADEAAGDNIISWDVVNEALAGNWSNPEDWKAQLRSTPDVGWLHSVGDDYIYEAFKHARKVADELGRHDMVLYYNDYNDHVQGKARTMYHMIKDINEQYAEDFPEDSRKLISGVGMQAHYTTTVNVANVRESIERFIDLGIEIGVTELDVGASEGTTLTDRENREQAYFYAQLFDLYREHSDHISRVTFWGLSDGNSWRSATNPLLFDRNLQAKTAYFAVADPETYLAENEDPGQVVARQGNAAFGTPVIDGEIDDIWNEAPVLPINRFQTAHNGATGEARVLWDNENIYVLVEVNDNELDKSNSQAHEQDSVEVFIDEQNTKSASYGEGHGQYRVNFDNEQSFNGVTGEGFESRTVVNGTNYLVEMKIPFTTTTLEAGEKIGFDVQINDAVNGNRNSVAIWSDVNSGMGWSDPSVFGEIMLLADVPENEVIIEEGSQVEIQPEQKVIVKSGDKEVSIKAPANLPAGTEIKVNFVDPTTIVDPKSDSGVELEIAGAIVTVELIFPEGFEDFEGEFELTLTYNTDYQWVSAFYYNEDEGVWERRTGGIIDRDKGEVRLTVSGFSTYGVFEVGAEEVIEDLEEVIQDLTNRVNELDENVAGLEELIAELRAELEGLRTSDQTLRDLIADLLARLEALEERVAELEGEDGSTGGTDGDDTGDTTPGTGDETDEEPVLVGDSEDESDDESEATTEDSNGDKLPSTATSLFNYMLIGVLVLLAGAGLALYSYKRKRA</sequence>
<keyword evidence="10 16" id="KW-0378">Hydrolase</keyword>
<dbReference type="RefSeq" id="WP_344910559.1">
    <property type="nucleotide sequence ID" value="NZ_BAABDL010000043.1"/>
</dbReference>
<dbReference type="PANTHER" id="PTHR31490:SF90">
    <property type="entry name" value="ENDO-1,4-BETA-XYLANASE A"/>
    <property type="match status" value="1"/>
</dbReference>
<dbReference type="Gene3D" id="3.20.20.80">
    <property type="entry name" value="Glycosidases"/>
    <property type="match status" value="1"/>
</dbReference>
<evidence type="ECO:0000256" key="12">
    <source>
        <dbReference type="ARBA" id="ARBA00023277"/>
    </source>
</evidence>
<evidence type="ECO:0000256" key="2">
    <source>
        <dbReference type="ARBA" id="ARBA00004168"/>
    </source>
</evidence>
<feature type="active site" description="Nucleophile" evidence="15">
    <location>
        <position position="808"/>
    </location>
</feature>
<feature type="domain" description="Gram-positive cocci surface proteins LPxTG" evidence="19">
    <location>
        <begin position="1359"/>
        <end position="1393"/>
    </location>
</feature>
<keyword evidence="5" id="KW-0134">Cell wall</keyword>
<keyword evidence="8" id="KW-0732">Signal</keyword>
<evidence type="ECO:0000256" key="6">
    <source>
        <dbReference type="ARBA" id="ARBA00022525"/>
    </source>
</evidence>
<dbReference type="InterPro" id="IPR003305">
    <property type="entry name" value="CenC_carb-bd"/>
</dbReference>
<dbReference type="Proteomes" id="UP001501734">
    <property type="component" value="Unassembled WGS sequence"/>
</dbReference>
<dbReference type="Pfam" id="PF02018">
    <property type="entry name" value="CBM_4_9"/>
    <property type="match status" value="3"/>
</dbReference>
<dbReference type="InterPro" id="IPR019931">
    <property type="entry name" value="LPXTG_anchor"/>
</dbReference>
<dbReference type="EC" id="3.2.1.8" evidence="16"/>
<keyword evidence="12 16" id="KW-0119">Carbohydrate metabolism</keyword>
<dbReference type="CDD" id="cd00005">
    <property type="entry name" value="CBM9_like_1"/>
    <property type="match status" value="1"/>
</dbReference>
<comment type="catalytic activity">
    <reaction evidence="1 16">
        <text>Endohydrolysis of (1-&gt;4)-beta-D-xylosidic linkages in xylans.</text>
        <dbReference type="EC" id="3.2.1.8"/>
    </reaction>
</comment>
<dbReference type="PROSITE" id="PS00591">
    <property type="entry name" value="GH10_1"/>
    <property type="match status" value="1"/>
</dbReference>
<dbReference type="InterPro" id="IPR044846">
    <property type="entry name" value="GH10"/>
</dbReference>
<dbReference type="Gene3D" id="1.20.5.340">
    <property type="match status" value="1"/>
</dbReference>
<dbReference type="PANTHER" id="PTHR31490">
    <property type="entry name" value="GLYCOSYL HYDROLASE"/>
    <property type="match status" value="1"/>
</dbReference>
<comment type="subcellular location">
    <subcellularLocation>
        <location evidence="2">Secreted</location>
        <location evidence="2">Cell wall</location>
        <topology evidence="2">Peptidoglycan-anchor</topology>
    </subcellularLocation>
</comment>
<keyword evidence="13 16" id="KW-0326">Glycosidase</keyword>
<dbReference type="InterPro" id="IPR031158">
    <property type="entry name" value="GH10_AS"/>
</dbReference>
<organism evidence="21 22">
    <name type="scientific">Amphibacillus indicireducens</name>
    <dbReference type="NCBI Taxonomy" id="1076330"/>
    <lineage>
        <taxon>Bacteria</taxon>
        <taxon>Bacillati</taxon>
        <taxon>Bacillota</taxon>
        <taxon>Bacilli</taxon>
        <taxon>Bacillales</taxon>
        <taxon>Bacillaceae</taxon>
        <taxon>Amphibacillus</taxon>
    </lineage>
</organism>
<keyword evidence="11" id="KW-0572">Peptidoglycan-anchor</keyword>
<feature type="transmembrane region" description="Helical" evidence="18">
    <location>
        <begin position="1366"/>
        <end position="1388"/>
    </location>
</feature>
<dbReference type="SUPFAM" id="SSF51445">
    <property type="entry name" value="(Trans)glycosidases"/>
    <property type="match status" value="1"/>
</dbReference>
<evidence type="ECO:0000256" key="4">
    <source>
        <dbReference type="ARBA" id="ARBA00007495"/>
    </source>
</evidence>
<evidence type="ECO:0000256" key="7">
    <source>
        <dbReference type="ARBA" id="ARBA00022651"/>
    </source>
</evidence>
<evidence type="ECO:0000259" key="19">
    <source>
        <dbReference type="PROSITE" id="PS50847"/>
    </source>
</evidence>
<evidence type="ECO:0000256" key="9">
    <source>
        <dbReference type="ARBA" id="ARBA00022737"/>
    </source>
</evidence>
<dbReference type="EMBL" id="BAABDL010000043">
    <property type="protein sequence ID" value="GAA4063647.1"/>
    <property type="molecule type" value="Genomic_DNA"/>
</dbReference>
<keyword evidence="22" id="KW-1185">Reference proteome</keyword>
<protein>
    <recommendedName>
        <fullName evidence="16">Beta-xylanase</fullName>
        <ecNumber evidence="16">3.2.1.8</ecNumber>
    </recommendedName>
</protein>
<dbReference type="SUPFAM" id="SSF49785">
    <property type="entry name" value="Galactose-binding domain-like"/>
    <property type="match status" value="3"/>
</dbReference>
<evidence type="ECO:0000256" key="3">
    <source>
        <dbReference type="ARBA" id="ARBA00004851"/>
    </source>
</evidence>
<evidence type="ECO:0000256" key="8">
    <source>
        <dbReference type="ARBA" id="ARBA00022729"/>
    </source>
</evidence>
<keyword evidence="18" id="KW-1133">Transmembrane helix</keyword>
<evidence type="ECO:0000256" key="14">
    <source>
        <dbReference type="ARBA" id="ARBA00023326"/>
    </source>
</evidence>
<keyword evidence="18" id="KW-0472">Membrane</keyword>
<dbReference type="InterPro" id="IPR017853">
    <property type="entry name" value="GH"/>
</dbReference>
<dbReference type="Gene3D" id="2.60.40.1190">
    <property type="match status" value="1"/>
</dbReference>
<keyword evidence="18" id="KW-0812">Transmembrane</keyword>
<proteinExistence type="inferred from homology"/>
<dbReference type="InterPro" id="IPR001000">
    <property type="entry name" value="GH10_dom"/>
</dbReference>
<dbReference type="NCBIfam" id="TIGR01167">
    <property type="entry name" value="LPXTG_anchor"/>
    <property type="match status" value="1"/>
</dbReference>
<gene>
    <name evidence="21" type="ORF">GCM10022410_07950</name>
</gene>
<evidence type="ECO:0000256" key="17">
    <source>
        <dbReference type="SAM" id="MobiDB-lite"/>
    </source>
</evidence>
<dbReference type="Gene3D" id="2.60.120.260">
    <property type="entry name" value="Galactose-binding domain-like"/>
    <property type="match status" value="3"/>
</dbReference>
<comment type="pathway">
    <text evidence="3">Glycan degradation; xylan degradation.</text>
</comment>
<name>A0ABP7VC33_9BACI</name>
<dbReference type="SUPFAM" id="SSF49344">
    <property type="entry name" value="CBD9-like"/>
    <property type="match status" value="1"/>
</dbReference>
<evidence type="ECO:0000256" key="5">
    <source>
        <dbReference type="ARBA" id="ARBA00022512"/>
    </source>
</evidence>
<evidence type="ECO:0000256" key="16">
    <source>
        <dbReference type="RuleBase" id="RU361174"/>
    </source>
</evidence>
<evidence type="ECO:0000256" key="11">
    <source>
        <dbReference type="ARBA" id="ARBA00023088"/>
    </source>
</evidence>
<evidence type="ECO:0000313" key="21">
    <source>
        <dbReference type="EMBL" id="GAA4063647.1"/>
    </source>
</evidence>
<dbReference type="SMART" id="SM00633">
    <property type="entry name" value="Glyco_10"/>
    <property type="match status" value="1"/>
</dbReference>
<keyword evidence="14 16" id="KW-0624">Polysaccharide degradation</keyword>
<accession>A0ABP7VC33</accession>
<feature type="domain" description="GH10" evidence="20">
    <location>
        <begin position="543"/>
        <end position="884"/>
    </location>
</feature>
<dbReference type="Pfam" id="PF06452">
    <property type="entry name" value="CBM9_1"/>
    <property type="match status" value="1"/>
</dbReference>
<keyword evidence="6" id="KW-0964">Secreted</keyword>
<keyword evidence="9" id="KW-0677">Repeat</keyword>
<dbReference type="InterPro" id="IPR010502">
    <property type="entry name" value="Carb-bd_dom_fam9"/>
</dbReference>
<evidence type="ECO:0000259" key="20">
    <source>
        <dbReference type="PROSITE" id="PS51760"/>
    </source>
</evidence>
<dbReference type="InterPro" id="IPR008979">
    <property type="entry name" value="Galactose-bd-like_sf"/>
</dbReference>
<dbReference type="PROSITE" id="PS50847">
    <property type="entry name" value="GRAM_POS_ANCHORING"/>
    <property type="match status" value="1"/>
</dbReference>
<dbReference type="Pfam" id="PF00331">
    <property type="entry name" value="Glyco_hydro_10"/>
    <property type="match status" value="1"/>
</dbReference>
<evidence type="ECO:0000256" key="1">
    <source>
        <dbReference type="ARBA" id="ARBA00000681"/>
    </source>
</evidence>
<feature type="compositionally biased region" description="Acidic residues" evidence="17">
    <location>
        <begin position="1327"/>
        <end position="1351"/>
    </location>
</feature>
<dbReference type="PROSITE" id="PS51760">
    <property type="entry name" value="GH10_2"/>
    <property type="match status" value="1"/>
</dbReference>
<comment type="caution">
    <text evidence="21">The sequence shown here is derived from an EMBL/GenBank/DDBJ whole genome shotgun (WGS) entry which is preliminary data.</text>
</comment>
<dbReference type="PRINTS" id="PR00134">
    <property type="entry name" value="GLHYDRLASE10"/>
</dbReference>
<evidence type="ECO:0000256" key="13">
    <source>
        <dbReference type="ARBA" id="ARBA00023295"/>
    </source>
</evidence>